<evidence type="ECO:0000313" key="1">
    <source>
        <dbReference type="EMBL" id="WIA23980.1"/>
    </source>
</evidence>
<protein>
    <submittedName>
        <fullName evidence="1">Uncharacterized protein</fullName>
    </submittedName>
</protein>
<organism evidence="1 2">
    <name type="scientific">Tetradesmus obliquus</name>
    <name type="common">Green alga</name>
    <name type="synonym">Acutodesmus obliquus</name>
    <dbReference type="NCBI Taxonomy" id="3088"/>
    <lineage>
        <taxon>Eukaryota</taxon>
        <taxon>Viridiplantae</taxon>
        <taxon>Chlorophyta</taxon>
        <taxon>core chlorophytes</taxon>
        <taxon>Chlorophyceae</taxon>
        <taxon>CS clade</taxon>
        <taxon>Sphaeropleales</taxon>
        <taxon>Scenedesmaceae</taxon>
        <taxon>Tetradesmus</taxon>
    </lineage>
</organism>
<dbReference type="Proteomes" id="UP001244341">
    <property type="component" value="Chromosome 17b"/>
</dbReference>
<proteinExistence type="predicted"/>
<keyword evidence="2" id="KW-1185">Reference proteome</keyword>
<evidence type="ECO:0000313" key="2">
    <source>
        <dbReference type="Proteomes" id="UP001244341"/>
    </source>
</evidence>
<name>A0ABY8URL1_TETOB</name>
<accession>A0ABY8URL1</accession>
<gene>
    <name evidence="1" type="ORF">OEZ85_013611</name>
</gene>
<reference evidence="1 2" key="1">
    <citation type="submission" date="2023-05" db="EMBL/GenBank/DDBJ databases">
        <title>A 100% complete, gapless, phased diploid assembly of the Scenedesmus obliquus UTEX 3031 genome.</title>
        <authorList>
            <person name="Biondi T.C."/>
            <person name="Hanschen E.R."/>
            <person name="Kwon T."/>
            <person name="Eng W."/>
            <person name="Kruse C.P.S."/>
            <person name="Koehler S.I."/>
            <person name="Kunde Y."/>
            <person name="Gleasner C.D."/>
            <person name="You Mak K.T."/>
            <person name="Polle J."/>
            <person name="Hovde B.T."/>
            <person name="Starkenburg S.R."/>
        </authorList>
    </citation>
    <scope>NUCLEOTIDE SEQUENCE [LARGE SCALE GENOMIC DNA]</scope>
    <source>
        <strain evidence="1 2">DOE0152z</strain>
    </source>
</reference>
<dbReference type="EMBL" id="CP126224">
    <property type="protein sequence ID" value="WIA23980.1"/>
    <property type="molecule type" value="Genomic_DNA"/>
</dbReference>
<sequence>MGMQSAGSSASRGLRLALGHNCLSSGCGASSCSLCEHNQSRRCRSHLKAKYVSRDFLRANCGAALAVGLVDESGQCCVQPLPGLVLQVCVLDAKRYKELNPSNAPLGFDALSPCILDKALLRWEGGAEVAMVSLPMEYNEASLSELQCFSISGEHQSGKASSYRLLLWLQDQPDIDPLVSEAFVVVTTRAKSAMKSAVPSVEEPVGRLEGIGEQAVATLKALGQQQEVASRLPRRLHCVEKVGQYCELLAAAKLDLQLERDLTTLFKKADWNKAAQHASTAVHPDFRPRVWWQ</sequence>